<keyword evidence="1" id="KW-0472">Membrane</keyword>
<dbReference type="Proteomes" id="UP000033140">
    <property type="component" value="Unassembled WGS sequence"/>
</dbReference>
<gene>
    <name evidence="2" type="ORF">G7K_6868-t1</name>
</gene>
<reference evidence="2 3" key="1">
    <citation type="journal article" date="2011" name="J. Gen. Appl. Microbiol.">
        <title>Draft genome sequencing of the enigmatic yeast Saitoella complicata.</title>
        <authorList>
            <person name="Nishida H."/>
            <person name="Hamamoto M."/>
            <person name="Sugiyama J."/>
        </authorList>
    </citation>
    <scope>NUCLEOTIDE SEQUENCE [LARGE SCALE GENOMIC DNA]</scope>
    <source>
        <strain evidence="2 3">NRRL Y-17804</strain>
    </source>
</reference>
<comment type="caution">
    <text evidence="2">The sequence shown here is derived from an EMBL/GenBank/DDBJ whole genome shotgun (WGS) entry which is preliminary data.</text>
</comment>
<feature type="transmembrane region" description="Helical" evidence="1">
    <location>
        <begin position="12"/>
        <end position="31"/>
    </location>
</feature>
<reference evidence="2 3" key="3">
    <citation type="journal article" date="2015" name="Genome Announc.">
        <title>Draft Genome Sequence of the Archiascomycetous Yeast Saitoella complicata.</title>
        <authorList>
            <person name="Yamauchi K."/>
            <person name="Kondo S."/>
            <person name="Hamamoto M."/>
            <person name="Takahashi Y."/>
            <person name="Ogura Y."/>
            <person name="Hayashi T."/>
            <person name="Nishida H."/>
        </authorList>
    </citation>
    <scope>NUCLEOTIDE SEQUENCE [LARGE SCALE GENOMIC DNA]</scope>
    <source>
        <strain evidence="2 3">NRRL Y-17804</strain>
    </source>
</reference>
<keyword evidence="3" id="KW-1185">Reference proteome</keyword>
<sequence>MKDLFQRNSANLLCTFEIRSIIYLIYIREYIANMNNISIMYETCPMFALLMIYLFSKSRMIDRIADE</sequence>
<feature type="transmembrane region" description="Helical" evidence="1">
    <location>
        <begin position="37"/>
        <end position="55"/>
    </location>
</feature>
<evidence type="ECO:0000313" key="3">
    <source>
        <dbReference type="Proteomes" id="UP000033140"/>
    </source>
</evidence>
<evidence type="ECO:0000313" key="2">
    <source>
        <dbReference type="EMBL" id="GAO52801.1"/>
    </source>
</evidence>
<keyword evidence="1" id="KW-0812">Transmembrane</keyword>
<dbReference type="AlphaFoldDB" id="A0A0E9NSZ5"/>
<accession>A0A0E9NSZ5</accession>
<reference evidence="2 3" key="2">
    <citation type="journal article" date="2014" name="J. Gen. Appl. Microbiol.">
        <title>The early diverging ascomycetous budding yeast Saitoella complicata has three histone deacetylases belonging to the Clr6, Hos2, and Rpd3 lineages.</title>
        <authorList>
            <person name="Nishida H."/>
            <person name="Matsumoto T."/>
            <person name="Kondo S."/>
            <person name="Hamamoto M."/>
            <person name="Yoshikawa H."/>
        </authorList>
    </citation>
    <scope>NUCLEOTIDE SEQUENCE [LARGE SCALE GENOMIC DNA]</scope>
    <source>
        <strain evidence="2 3">NRRL Y-17804</strain>
    </source>
</reference>
<name>A0A0E9NSZ5_SAICN</name>
<evidence type="ECO:0000256" key="1">
    <source>
        <dbReference type="SAM" id="Phobius"/>
    </source>
</evidence>
<proteinExistence type="predicted"/>
<protein>
    <submittedName>
        <fullName evidence="2">Uncharacterized protein</fullName>
    </submittedName>
</protein>
<dbReference type="EMBL" id="BACD03000088">
    <property type="protein sequence ID" value="GAO52801.1"/>
    <property type="molecule type" value="Genomic_DNA"/>
</dbReference>
<keyword evidence="1" id="KW-1133">Transmembrane helix</keyword>
<organism evidence="2 3">
    <name type="scientific">Saitoella complicata (strain BCRC 22490 / CBS 7301 / JCM 7358 / NBRC 10748 / NRRL Y-17804)</name>
    <dbReference type="NCBI Taxonomy" id="698492"/>
    <lineage>
        <taxon>Eukaryota</taxon>
        <taxon>Fungi</taxon>
        <taxon>Dikarya</taxon>
        <taxon>Ascomycota</taxon>
        <taxon>Taphrinomycotina</taxon>
        <taxon>Taphrinomycotina incertae sedis</taxon>
        <taxon>Saitoella</taxon>
    </lineage>
</organism>